<dbReference type="AlphaFoldDB" id="A0AAN7A8T9"/>
<gene>
    <name evidence="2" type="ORF">QBC36DRAFT_385057</name>
</gene>
<keyword evidence="3" id="KW-1185">Reference proteome</keyword>
<reference evidence="2" key="1">
    <citation type="journal article" date="2023" name="Mol. Phylogenet. Evol.">
        <title>Genome-scale phylogeny and comparative genomics of the fungal order Sordariales.</title>
        <authorList>
            <person name="Hensen N."/>
            <person name="Bonometti L."/>
            <person name="Westerberg I."/>
            <person name="Brannstrom I.O."/>
            <person name="Guillou S."/>
            <person name="Cros-Aarteil S."/>
            <person name="Calhoun S."/>
            <person name="Haridas S."/>
            <person name="Kuo A."/>
            <person name="Mondo S."/>
            <person name="Pangilinan J."/>
            <person name="Riley R."/>
            <person name="LaButti K."/>
            <person name="Andreopoulos B."/>
            <person name="Lipzen A."/>
            <person name="Chen C."/>
            <person name="Yan M."/>
            <person name="Daum C."/>
            <person name="Ng V."/>
            <person name="Clum A."/>
            <person name="Steindorff A."/>
            <person name="Ohm R.A."/>
            <person name="Martin F."/>
            <person name="Silar P."/>
            <person name="Natvig D.O."/>
            <person name="Lalanne C."/>
            <person name="Gautier V."/>
            <person name="Ament-Velasquez S.L."/>
            <person name="Kruys A."/>
            <person name="Hutchinson M.I."/>
            <person name="Powell A.J."/>
            <person name="Barry K."/>
            <person name="Miller A.N."/>
            <person name="Grigoriev I.V."/>
            <person name="Debuchy R."/>
            <person name="Gladieux P."/>
            <person name="Hiltunen Thoren M."/>
            <person name="Johannesson H."/>
        </authorList>
    </citation>
    <scope>NUCLEOTIDE SEQUENCE</scope>
    <source>
        <strain evidence="2">CBS 892.96</strain>
    </source>
</reference>
<organism evidence="2 3">
    <name type="scientific">Triangularia setosa</name>
    <dbReference type="NCBI Taxonomy" id="2587417"/>
    <lineage>
        <taxon>Eukaryota</taxon>
        <taxon>Fungi</taxon>
        <taxon>Dikarya</taxon>
        <taxon>Ascomycota</taxon>
        <taxon>Pezizomycotina</taxon>
        <taxon>Sordariomycetes</taxon>
        <taxon>Sordariomycetidae</taxon>
        <taxon>Sordariales</taxon>
        <taxon>Podosporaceae</taxon>
        <taxon>Triangularia</taxon>
    </lineage>
</organism>
<feature type="chain" id="PRO_5042944262" evidence="1">
    <location>
        <begin position="19"/>
        <end position="284"/>
    </location>
</feature>
<evidence type="ECO:0000313" key="2">
    <source>
        <dbReference type="EMBL" id="KAK4179601.1"/>
    </source>
</evidence>
<feature type="signal peptide" evidence="1">
    <location>
        <begin position="1"/>
        <end position="18"/>
    </location>
</feature>
<evidence type="ECO:0000256" key="1">
    <source>
        <dbReference type="SAM" id="SignalP"/>
    </source>
</evidence>
<sequence>MACFWDLLLELVTKIVKDLCWCKDSLPDDQCHCLKTSCETHSDRECAFESDCETLAALCLTSKLLNTRASYHYLSDLGSDSQLSLLLRTLVTCQDFSQHVRSLDMKVETYFQGQVENLKARRAETGERPPITCRTGTMTNLKKAVLEWYDTESGMGLGGLGKLLHAAPNIETIIITPLSQDDDEKLDGLTLAKLTYLELRRSLVGAGALVSIFKLCPNLEIFKYEIGDHYISNEQKLKVLTVETSSDQWNGVTLMDQNAHSDALAELEIAVKAQGIERSFPLSS</sequence>
<comment type="caution">
    <text evidence="2">The sequence shown here is derived from an EMBL/GenBank/DDBJ whole genome shotgun (WGS) entry which is preliminary data.</text>
</comment>
<name>A0AAN7A8T9_9PEZI</name>
<proteinExistence type="predicted"/>
<protein>
    <submittedName>
        <fullName evidence="2">Uncharacterized protein</fullName>
    </submittedName>
</protein>
<accession>A0AAN7A8T9</accession>
<evidence type="ECO:0000313" key="3">
    <source>
        <dbReference type="Proteomes" id="UP001302321"/>
    </source>
</evidence>
<dbReference type="EMBL" id="MU866114">
    <property type="protein sequence ID" value="KAK4179601.1"/>
    <property type="molecule type" value="Genomic_DNA"/>
</dbReference>
<dbReference type="Proteomes" id="UP001302321">
    <property type="component" value="Unassembled WGS sequence"/>
</dbReference>
<reference evidence="2" key="2">
    <citation type="submission" date="2023-05" db="EMBL/GenBank/DDBJ databases">
        <authorList>
            <consortium name="Lawrence Berkeley National Laboratory"/>
            <person name="Steindorff A."/>
            <person name="Hensen N."/>
            <person name="Bonometti L."/>
            <person name="Westerberg I."/>
            <person name="Brannstrom I.O."/>
            <person name="Guillou S."/>
            <person name="Cros-Aarteil S."/>
            <person name="Calhoun S."/>
            <person name="Haridas S."/>
            <person name="Kuo A."/>
            <person name="Mondo S."/>
            <person name="Pangilinan J."/>
            <person name="Riley R."/>
            <person name="Labutti K."/>
            <person name="Andreopoulos B."/>
            <person name="Lipzen A."/>
            <person name="Chen C."/>
            <person name="Yanf M."/>
            <person name="Daum C."/>
            <person name="Ng V."/>
            <person name="Clum A."/>
            <person name="Ohm R."/>
            <person name="Martin F."/>
            <person name="Silar P."/>
            <person name="Natvig D."/>
            <person name="Lalanne C."/>
            <person name="Gautier V."/>
            <person name="Ament-Velasquez S.L."/>
            <person name="Kruys A."/>
            <person name="Hutchinson M.I."/>
            <person name="Powell A.J."/>
            <person name="Barry K."/>
            <person name="Miller A.N."/>
            <person name="Grigoriev I.V."/>
            <person name="Debuchy R."/>
            <person name="Gladieux P."/>
            <person name="Thoren M.H."/>
            <person name="Johannesson H."/>
        </authorList>
    </citation>
    <scope>NUCLEOTIDE SEQUENCE</scope>
    <source>
        <strain evidence="2">CBS 892.96</strain>
    </source>
</reference>
<keyword evidence="1" id="KW-0732">Signal</keyword>